<dbReference type="SUPFAM" id="SSF47413">
    <property type="entry name" value="lambda repressor-like DNA-binding domains"/>
    <property type="match status" value="1"/>
</dbReference>
<accession>A0A7W9GM10</accession>
<keyword evidence="4" id="KW-1185">Reference proteome</keyword>
<dbReference type="GO" id="GO:0003677">
    <property type="term" value="F:DNA binding"/>
    <property type="evidence" value="ECO:0007669"/>
    <property type="project" value="UniProtKB-KW"/>
</dbReference>
<evidence type="ECO:0000256" key="1">
    <source>
        <dbReference type="ARBA" id="ARBA00023125"/>
    </source>
</evidence>
<dbReference type="CDD" id="cd02209">
    <property type="entry name" value="cupin_XRE_C"/>
    <property type="match status" value="1"/>
</dbReference>
<dbReference type="PANTHER" id="PTHR46797:SF1">
    <property type="entry name" value="METHYLPHOSPHONATE SYNTHASE"/>
    <property type="match status" value="1"/>
</dbReference>
<protein>
    <submittedName>
        <fullName evidence="3">Transcriptional regulator with XRE-family HTH domain</fullName>
    </submittedName>
</protein>
<dbReference type="PANTHER" id="PTHR46797">
    <property type="entry name" value="HTH-TYPE TRANSCRIPTIONAL REGULATOR"/>
    <property type="match status" value="1"/>
</dbReference>
<name>A0A7W9GM10_9ACTN</name>
<keyword evidence="1" id="KW-0238">DNA-binding</keyword>
<dbReference type="Gene3D" id="1.10.260.40">
    <property type="entry name" value="lambda repressor-like DNA-binding domains"/>
    <property type="match status" value="1"/>
</dbReference>
<dbReference type="PROSITE" id="PS50943">
    <property type="entry name" value="HTH_CROC1"/>
    <property type="match status" value="1"/>
</dbReference>
<dbReference type="InterPro" id="IPR010982">
    <property type="entry name" value="Lambda_DNA-bd_dom_sf"/>
</dbReference>
<proteinExistence type="predicted"/>
<dbReference type="CDD" id="cd00093">
    <property type="entry name" value="HTH_XRE"/>
    <property type="match status" value="1"/>
</dbReference>
<dbReference type="RefSeq" id="WP_184819733.1">
    <property type="nucleotide sequence ID" value="NZ_JACHMM010000001.1"/>
</dbReference>
<dbReference type="Proteomes" id="UP000542813">
    <property type="component" value="Unassembled WGS sequence"/>
</dbReference>
<dbReference type="SUPFAM" id="SSF51182">
    <property type="entry name" value="RmlC-like cupins"/>
    <property type="match status" value="1"/>
</dbReference>
<evidence type="ECO:0000259" key="2">
    <source>
        <dbReference type="PROSITE" id="PS50943"/>
    </source>
</evidence>
<dbReference type="GO" id="GO:0005829">
    <property type="term" value="C:cytosol"/>
    <property type="evidence" value="ECO:0007669"/>
    <property type="project" value="TreeGrafter"/>
</dbReference>
<dbReference type="Gene3D" id="2.60.120.10">
    <property type="entry name" value="Jelly Rolls"/>
    <property type="match status" value="1"/>
</dbReference>
<gene>
    <name evidence="3" type="ORF">HD601_000908</name>
</gene>
<comment type="caution">
    <text evidence="3">The sequence shown here is derived from an EMBL/GenBank/DDBJ whole genome shotgun (WGS) entry which is preliminary data.</text>
</comment>
<dbReference type="AlphaFoldDB" id="A0A7W9GM10"/>
<dbReference type="InterPro" id="IPR050807">
    <property type="entry name" value="TransReg_Diox_bact_type"/>
</dbReference>
<dbReference type="EMBL" id="JACHMM010000001">
    <property type="protein sequence ID" value="MBB5786333.1"/>
    <property type="molecule type" value="Genomic_DNA"/>
</dbReference>
<dbReference type="InterPro" id="IPR014710">
    <property type="entry name" value="RmlC-like_jellyroll"/>
</dbReference>
<dbReference type="Pfam" id="PF01381">
    <property type="entry name" value="HTH_3"/>
    <property type="match status" value="1"/>
</dbReference>
<dbReference type="Pfam" id="PF07883">
    <property type="entry name" value="Cupin_2"/>
    <property type="match status" value="1"/>
</dbReference>
<evidence type="ECO:0000313" key="4">
    <source>
        <dbReference type="Proteomes" id="UP000542813"/>
    </source>
</evidence>
<dbReference type="InterPro" id="IPR011051">
    <property type="entry name" value="RmlC_Cupin_sf"/>
</dbReference>
<feature type="domain" description="HTH cro/C1-type" evidence="2">
    <location>
        <begin position="16"/>
        <end position="70"/>
    </location>
</feature>
<sequence length="202" mass="22003">MTQDADDLDAVIRARIRGLRQAKGWSLDALAARCHLSPSTLSRIETGHRRISVDQLVLIARALDSSVDQLVEPVDDADVVIRPRHDVVHGATTWLLSRDDGPHGLTVAKLRITRRTRPKQLRVHPGHDWFTVLSGTVRLYLGERVILVAPGQAAQFSTLAPHAIVAHDGPAEVLTILDHEGQRAHLDAVDLTPESSPPGSPG</sequence>
<dbReference type="InterPro" id="IPR001387">
    <property type="entry name" value="Cro/C1-type_HTH"/>
</dbReference>
<dbReference type="InterPro" id="IPR013096">
    <property type="entry name" value="Cupin_2"/>
</dbReference>
<reference evidence="3 4" key="1">
    <citation type="submission" date="2020-08" db="EMBL/GenBank/DDBJ databases">
        <title>Sequencing the genomes of 1000 actinobacteria strains.</title>
        <authorList>
            <person name="Klenk H.-P."/>
        </authorList>
    </citation>
    <scope>NUCLEOTIDE SEQUENCE [LARGE SCALE GENOMIC DNA]</scope>
    <source>
        <strain evidence="3 4">DSM 102122</strain>
    </source>
</reference>
<evidence type="ECO:0000313" key="3">
    <source>
        <dbReference type="EMBL" id="MBB5786333.1"/>
    </source>
</evidence>
<organism evidence="3 4">
    <name type="scientific">Jiangella mangrovi</name>
    <dbReference type="NCBI Taxonomy" id="1524084"/>
    <lineage>
        <taxon>Bacteria</taxon>
        <taxon>Bacillati</taxon>
        <taxon>Actinomycetota</taxon>
        <taxon>Actinomycetes</taxon>
        <taxon>Jiangellales</taxon>
        <taxon>Jiangellaceae</taxon>
        <taxon>Jiangella</taxon>
    </lineage>
</organism>
<dbReference type="SMART" id="SM00530">
    <property type="entry name" value="HTH_XRE"/>
    <property type="match status" value="1"/>
</dbReference>
<dbReference type="GO" id="GO:0003700">
    <property type="term" value="F:DNA-binding transcription factor activity"/>
    <property type="evidence" value="ECO:0007669"/>
    <property type="project" value="TreeGrafter"/>
</dbReference>